<dbReference type="PANTHER" id="PTHR35007:SF2">
    <property type="entry name" value="PILUS ASSEMBLE PROTEIN"/>
    <property type="match status" value="1"/>
</dbReference>
<name>A0A0L6JH95_9FIRM</name>
<feature type="transmembrane region" description="Helical" evidence="6">
    <location>
        <begin position="275"/>
        <end position="297"/>
    </location>
</feature>
<dbReference type="EMBL" id="LGTC01000001">
    <property type="protein sequence ID" value="KNY25099.1"/>
    <property type="molecule type" value="Genomic_DNA"/>
</dbReference>
<dbReference type="InterPro" id="IPR018076">
    <property type="entry name" value="T2SS_GspF_dom"/>
</dbReference>
<reference evidence="9" key="1">
    <citation type="submission" date="2015-07" db="EMBL/GenBank/DDBJ databases">
        <title>Near-Complete Genome Sequence of the Cellulolytic Bacterium Bacteroides (Pseudobacteroides) cellulosolvens ATCC 35603.</title>
        <authorList>
            <person name="Dassa B."/>
            <person name="Utturkar S.M."/>
            <person name="Klingeman D.M."/>
            <person name="Hurt R.A."/>
            <person name="Keller M."/>
            <person name="Xu J."/>
            <person name="Reddy Y.H.K."/>
            <person name="Borovok I."/>
            <person name="Grinberg I.R."/>
            <person name="Lamed R."/>
            <person name="Zhivin O."/>
            <person name="Bayer E.A."/>
            <person name="Brown S.D."/>
        </authorList>
    </citation>
    <scope>NUCLEOTIDE SEQUENCE [LARGE SCALE GENOMIC DNA]</scope>
    <source>
        <strain evidence="9">DSM 2933</strain>
    </source>
</reference>
<evidence type="ECO:0000256" key="2">
    <source>
        <dbReference type="ARBA" id="ARBA00022475"/>
    </source>
</evidence>
<evidence type="ECO:0000256" key="1">
    <source>
        <dbReference type="ARBA" id="ARBA00004651"/>
    </source>
</evidence>
<dbReference type="Pfam" id="PF00482">
    <property type="entry name" value="T2SSF"/>
    <property type="match status" value="1"/>
</dbReference>
<organism evidence="8 9">
    <name type="scientific">Pseudobacteroides cellulosolvens ATCC 35603 = DSM 2933</name>
    <dbReference type="NCBI Taxonomy" id="398512"/>
    <lineage>
        <taxon>Bacteria</taxon>
        <taxon>Bacillati</taxon>
        <taxon>Bacillota</taxon>
        <taxon>Clostridia</taxon>
        <taxon>Eubacteriales</taxon>
        <taxon>Oscillospiraceae</taxon>
        <taxon>Pseudobacteroides</taxon>
    </lineage>
</organism>
<dbReference type="PANTHER" id="PTHR35007">
    <property type="entry name" value="INTEGRAL MEMBRANE PROTEIN-RELATED"/>
    <property type="match status" value="1"/>
</dbReference>
<evidence type="ECO:0000256" key="4">
    <source>
        <dbReference type="ARBA" id="ARBA00022989"/>
    </source>
</evidence>
<dbReference type="OrthoDB" id="9810662at2"/>
<keyword evidence="3 6" id="KW-0812">Transmembrane</keyword>
<dbReference type="GO" id="GO:0005886">
    <property type="term" value="C:plasma membrane"/>
    <property type="evidence" value="ECO:0007669"/>
    <property type="project" value="UniProtKB-SubCell"/>
</dbReference>
<evidence type="ECO:0000256" key="6">
    <source>
        <dbReference type="SAM" id="Phobius"/>
    </source>
</evidence>
<evidence type="ECO:0000313" key="8">
    <source>
        <dbReference type="EMBL" id="KNY25099.1"/>
    </source>
</evidence>
<comment type="subcellular location">
    <subcellularLocation>
        <location evidence="1">Cell membrane</location>
        <topology evidence="1">Multi-pass membrane protein</topology>
    </subcellularLocation>
</comment>
<dbReference type="STRING" id="398512.Bccel_0356"/>
<protein>
    <submittedName>
        <fullName evidence="8">Type II secretion system F domain-containing protein</fullName>
    </submittedName>
</protein>
<evidence type="ECO:0000313" key="9">
    <source>
        <dbReference type="Proteomes" id="UP000036923"/>
    </source>
</evidence>
<sequence>MMAIVLIMVFLSSYMMVYAVFGGFFRKKQIILIRLDKISKEEQKDMDSELNQPIFVRVVRPILFSLSRAVLKYTPKEIISNFERKVVIAGNPYNLTVNDWINIQLVIMVCLLVLTAAIGYIRSFQISSIVLLVIIEVIMSILLPRFILNRKTLERQRQIRNSMPDVLDLLTVSVEAGLGFDGALAKVIDKMPGALANEFENVLQEIKVGKQKKDALKDMAQRVNLPDLTTFIGSIIQADQLGVSIGNVLRIQSEQMRQKRRQRAQEKAMKAPVKMLIPMVLFIFPTLFSVLIGPVLIKVIDEFSK</sequence>
<evidence type="ECO:0000256" key="3">
    <source>
        <dbReference type="ARBA" id="ARBA00022692"/>
    </source>
</evidence>
<dbReference type="Proteomes" id="UP000036923">
    <property type="component" value="Unassembled WGS sequence"/>
</dbReference>
<dbReference type="PATRIC" id="fig|398512.5.peg.374"/>
<accession>A0A0L6JH95</accession>
<comment type="caution">
    <text evidence="8">The sequence shown here is derived from an EMBL/GenBank/DDBJ whole genome shotgun (WGS) entry which is preliminary data.</text>
</comment>
<keyword evidence="5 6" id="KW-0472">Membrane</keyword>
<keyword evidence="9" id="KW-1185">Reference proteome</keyword>
<dbReference type="RefSeq" id="WP_036946273.1">
    <property type="nucleotide sequence ID" value="NZ_KN050763.1"/>
</dbReference>
<keyword evidence="2" id="KW-1003">Cell membrane</keyword>
<feature type="transmembrane region" description="Helical" evidence="6">
    <location>
        <begin position="100"/>
        <end position="120"/>
    </location>
</feature>
<proteinExistence type="predicted"/>
<dbReference type="eggNOG" id="COG2064">
    <property type="taxonomic scope" value="Bacteria"/>
</dbReference>
<evidence type="ECO:0000259" key="7">
    <source>
        <dbReference type="Pfam" id="PF00482"/>
    </source>
</evidence>
<gene>
    <name evidence="8" type="ORF">Bccel_0356</name>
</gene>
<dbReference type="AlphaFoldDB" id="A0A0L6JH95"/>
<keyword evidence="4 6" id="KW-1133">Transmembrane helix</keyword>
<evidence type="ECO:0000256" key="5">
    <source>
        <dbReference type="ARBA" id="ARBA00023136"/>
    </source>
</evidence>
<feature type="transmembrane region" description="Helical" evidence="6">
    <location>
        <begin position="6"/>
        <end position="25"/>
    </location>
</feature>
<feature type="transmembrane region" description="Helical" evidence="6">
    <location>
        <begin position="126"/>
        <end position="148"/>
    </location>
</feature>
<feature type="domain" description="Type II secretion system protein GspF" evidence="7">
    <location>
        <begin position="167"/>
        <end position="292"/>
    </location>
</feature>